<evidence type="ECO:0000256" key="5">
    <source>
        <dbReference type="ARBA" id="ARBA00022694"/>
    </source>
</evidence>
<evidence type="ECO:0000256" key="2">
    <source>
        <dbReference type="ARBA" id="ARBA00022555"/>
    </source>
</evidence>
<keyword evidence="6 9" id="KW-0521">NADP</keyword>
<evidence type="ECO:0000313" key="13">
    <source>
        <dbReference type="Proteomes" id="UP001595962"/>
    </source>
</evidence>
<evidence type="ECO:0000256" key="8">
    <source>
        <dbReference type="ARBA" id="ARBA00023002"/>
    </source>
</evidence>
<evidence type="ECO:0000256" key="9">
    <source>
        <dbReference type="HAMAP-Rule" id="MF_02041"/>
    </source>
</evidence>
<dbReference type="NCBIfam" id="NF008774">
    <property type="entry name" value="PRK11815.1"/>
    <property type="match status" value="1"/>
</dbReference>
<feature type="active site" description="Proton donor" evidence="9">
    <location>
        <position position="98"/>
    </location>
</feature>
<proteinExistence type="inferred from homology"/>
<comment type="catalytic activity">
    <reaction evidence="9">
        <text>5,6-dihydrouridine(20a) in tRNA + NADP(+) = uridine(20a) in tRNA + NADPH + H(+)</text>
        <dbReference type="Rhea" id="RHEA:53344"/>
        <dbReference type="Rhea" id="RHEA-COMP:13535"/>
        <dbReference type="Rhea" id="RHEA-COMP:13536"/>
        <dbReference type="ChEBI" id="CHEBI:15378"/>
        <dbReference type="ChEBI" id="CHEBI:57783"/>
        <dbReference type="ChEBI" id="CHEBI:58349"/>
        <dbReference type="ChEBI" id="CHEBI:65315"/>
        <dbReference type="ChEBI" id="CHEBI:74443"/>
    </reaction>
</comment>
<evidence type="ECO:0000256" key="6">
    <source>
        <dbReference type="ARBA" id="ARBA00022857"/>
    </source>
</evidence>
<evidence type="ECO:0000259" key="11">
    <source>
        <dbReference type="Pfam" id="PF01207"/>
    </source>
</evidence>
<keyword evidence="5 9" id="KW-0819">tRNA processing</keyword>
<dbReference type="InterPro" id="IPR018517">
    <property type="entry name" value="tRNA_hU_synthase_CS"/>
</dbReference>
<feature type="binding site" evidence="9">
    <location>
        <begin position="16"/>
        <end position="18"/>
    </location>
    <ligand>
        <name>FMN</name>
        <dbReference type="ChEBI" id="CHEBI:58210"/>
    </ligand>
</feature>
<dbReference type="InterPro" id="IPR013785">
    <property type="entry name" value="Aldolase_TIM"/>
</dbReference>
<feature type="site" description="Interacts with tRNA; defines subfamily-specific binding signature" evidence="9">
    <location>
        <position position="300"/>
    </location>
</feature>
<dbReference type="SUPFAM" id="SSF51395">
    <property type="entry name" value="FMN-linked oxidoreductases"/>
    <property type="match status" value="1"/>
</dbReference>
<dbReference type="EMBL" id="JBHSGB010000010">
    <property type="protein sequence ID" value="MFC4655482.1"/>
    <property type="molecule type" value="Genomic_DNA"/>
</dbReference>
<dbReference type="HAMAP" id="MF_02041">
    <property type="entry name" value="DusA_subfam"/>
    <property type="match status" value="1"/>
</dbReference>
<comment type="similarity">
    <text evidence="10">Belongs to the dus family.</text>
</comment>
<feature type="site" description="Interacts with tRNA" evidence="9">
    <location>
        <position position="95"/>
    </location>
</feature>
<keyword evidence="13" id="KW-1185">Reference proteome</keyword>
<keyword evidence="8 9" id="KW-0560">Oxidoreductase</keyword>
<comment type="catalytic activity">
    <reaction evidence="9">
        <text>5,6-dihydrouridine(20a) in tRNA + NAD(+) = uridine(20a) in tRNA + NADH + H(+)</text>
        <dbReference type="Rhea" id="RHEA:53348"/>
        <dbReference type="Rhea" id="RHEA-COMP:13535"/>
        <dbReference type="Rhea" id="RHEA-COMP:13536"/>
        <dbReference type="ChEBI" id="CHEBI:15378"/>
        <dbReference type="ChEBI" id="CHEBI:57540"/>
        <dbReference type="ChEBI" id="CHEBI:57945"/>
        <dbReference type="ChEBI" id="CHEBI:65315"/>
        <dbReference type="ChEBI" id="CHEBI:74443"/>
    </reaction>
</comment>
<comment type="function">
    <text evidence="9">Catalyzes the synthesis of 5,6-dihydrouridine (D), a modified base found in the D-loop of most tRNAs, via the reduction of the C5-C6 double bond in target uridines. Specifically modifies U20 and U20a in tRNAs.</text>
</comment>
<dbReference type="CDD" id="cd02801">
    <property type="entry name" value="DUS_like_FMN"/>
    <property type="match status" value="1"/>
</dbReference>
<comment type="catalytic activity">
    <reaction evidence="9">
        <text>5,6-dihydrouridine(20) in tRNA + NADP(+) = uridine(20) in tRNA + NADPH + H(+)</text>
        <dbReference type="Rhea" id="RHEA:53336"/>
        <dbReference type="Rhea" id="RHEA-COMP:13533"/>
        <dbReference type="Rhea" id="RHEA-COMP:13534"/>
        <dbReference type="ChEBI" id="CHEBI:15378"/>
        <dbReference type="ChEBI" id="CHEBI:57783"/>
        <dbReference type="ChEBI" id="CHEBI:58349"/>
        <dbReference type="ChEBI" id="CHEBI:65315"/>
        <dbReference type="ChEBI" id="CHEBI:74443"/>
        <dbReference type="EC" id="1.3.1.91"/>
    </reaction>
</comment>
<dbReference type="PIRSF" id="PIRSF006621">
    <property type="entry name" value="Dus"/>
    <property type="match status" value="1"/>
</dbReference>
<dbReference type="RefSeq" id="WP_377333979.1">
    <property type="nucleotide sequence ID" value="NZ_JBHSGB010000010.1"/>
</dbReference>
<feature type="binding site" evidence="9">
    <location>
        <position position="68"/>
    </location>
    <ligand>
        <name>FMN</name>
        <dbReference type="ChEBI" id="CHEBI:58210"/>
    </ligand>
</feature>
<comment type="similarity">
    <text evidence="9">Belongs to the Dus family. DusA subfamily.</text>
</comment>
<name>A0ABV9JMJ8_9GAMM</name>
<evidence type="ECO:0000256" key="4">
    <source>
        <dbReference type="ARBA" id="ARBA00022643"/>
    </source>
</evidence>
<organism evidence="12 13">
    <name type="scientific">Rheinheimera marina</name>
    <dbReference type="NCBI Taxonomy" id="1774958"/>
    <lineage>
        <taxon>Bacteria</taxon>
        <taxon>Pseudomonadati</taxon>
        <taxon>Pseudomonadota</taxon>
        <taxon>Gammaproteobacteria</taxon>
        <taxon>Chromatiales</taxon>
        <taxon>Chromatiaceae</taxon>
        <taxon>Rheinheimera</taxon>
    </lineage>
</organism>
<gene>
    <name evidence="9 12" type="primary">dusA</name>
    <name evidence="12" type="ORF">ACFO3I_10710</name>
</gene>
<feature type="domain" description="DUS-like FMN-binding" evidence="11">
    <location>
        <begin position="14"/>
        <end position="316"/>
    </location>
</feature>
<evidence type="ECO:0000256" key="10">
    <source>
        <dbReference type="PIRNR" id="PIRNR006621"/>
    </source>
</evidence>
<comment type="catalytic activity">
    <reaction evidence="9">
        <text>5,6-dihydrouridine(20) in tRNA + NAD(+) = uridine(20) in tRNA + NADH + H(+)</text>
        <dbReference type="Rhea" id="RHEA:53340"/>
        <dbReference type="Rhea" id="RHEA-COMP:13533"/>
        <dbReference type="Rhea" id="RHEA-COMP:13534"/>
        <dbReference type="ChEBI" id="CHEBI:15378"/>
        <dbReference type="ChEBI" id="CHEBI:57540"/>
        <dbReference type="ChEBI" id="CHEBI:57945"/>
        <dbReference type="ChEBI" id="CHEBI:65315"/>
        <dbReference type="ChEBI" id="CHEBI:74443"/>
        <dbReference type="EC" id="1.3.1.91"/>
    </reaction>
</comment>
<accession>A0ABV9JMJ8</accession>
<feature type="binding site" evidence="9">
    <location>
        <begin position="231"/>
        <end position="232"/>
    </location>
    <ligand>
        <name>FMN</name>
        <dbReference type="ChEBI" id="CHEBI:58210"/>
    </ligand>
</feature>
<keyword evidence="4 9" id="KW-0288">FMN</keyword>
<protein>
    <recommendedName>
        <fullName evidence="9">tRNA-dihydrouridine(20/20a) synthase</fullName>
        <ecNumber evidence="9">1.3.1.91</ecNumber>
    </recommendedName>
    <alternativeName>
        <fullName evidence="9">U20-specific dihydrouridine synthase</fullName>
        <shortName evidence="9">U20-specific Dus</shortName>
    </alternativeName>
    <alternativeName>
        <fullName evidence="9">tRNA-dihydrouridine synthase A</fullName>
    </alternativeName>
</protein>
<dbReference type="Proteomes" id="UP001595962">
    <property type="component" value="Unassembled WGS sequence"/>
</dbReference>
<dbReference type="Gene3D" id="3.20.20.70">
    <property type="entry name" value="Aldolase class I"/>
    <property type="match status" value="1"/>
</dbReference>
<dbReference type="InterPro" id="IPR004653">
    <property type="entry name" value="DusA"/>
</dbReference>
<dbReference type="PANTHER" id="PTHR42907">
    <property type="entry name" value="FMN-LINKED OXIDOREDUCTASES SUPERFAMILY PROTEIN"/>
    <property type="match status" value="1"/>
</dbReference>
<comment type="cofactor">
    <cofactor evidence="1 9 10">
        <name>FMN</name>
        <dbReference type="ChEBI" id="CHEBI:58210"/>
    </cofactor>
</comment>
<dbReference type="InterPro" id="IPR035587">
    <property type="entry name" value="DUS-like_FMN-bd"/>
</dbReference>
<feature type="site" description="Interacts with tRNA; defines subfamily-specific binding signature" evidence="9">
    <location>
        <position position="181"/>
    </location>
</feature>
<evidence type="ECO:0000256" key="7">
    <source>
        <dbReference type="ARBA" id="ARBA00022884"/>
    </source>
</evidence>
<feature type="site" description="Interacts with tRNA; defines subfamily-specific binding signature" evidence="9">
    <location>
        <position position="297"/>
    </location>
</feature>
<evidence type="ECO:0000313" key="12">
    <source>
        <dbReference type="EMBL" id="MFC4655482.1"/>
    </source>
</evidence>
<dbReference type="PROSITE" id="PS01136">
    <property type="entry name" value="UPF0034"/>
    <property type="match status" value="1"/>
</dbReference>
<keyword evidence="2 9" id="KW-0820">tRNA-binding</keyword>
<feature type="binding site" evidence="9">
    <location>
        <position position="137"/>
    </location>
    <ligand>
        <name>FMN</name>
        <dbReference type="ChEBI" id="CHEBI:58210"/>
    </ligand>
</feature>
<dbReference type="InterPro" id="IPR001269">
    <property type="entry name" value="DUS_fam"/>
</dbReference>
<comment type="caution">
    <text evidence="12">The sequence shown here is derived from an EMBL/GenBank/DDBJ whole genome shotgun (WGS) entry which is preliminary data.</text>
</comment>
<reference evidence="13" key="1">
    <citation type="journal article" date="2019" name="Int. J. Syst. Evol. Microbiol.">
        <title>The Global Catalogue of Microorganisms (GCM) 10K type strain sequencing project: providing services to taxonomists for standard genome sequencing and annotation.</title>
        <authorList>
            <consortium name="The Broad Institute Genomics Platform"/>
            <consortium name="The Broad Institute Genome Sequencing Center for Infectious Disease"/>
            <person name="Wu L."/>
            <person name="Ma J."/>
        </authorList>
    </citation>
    <scope>NUCLEOTIDE SEQUENCE [LARGE SCALE GENOMIC DNA]</scope>
    <source>
        <strain evidence="13">DT28</strain>
    </source>
</reference>
<keyword evidence="3 9" id="KW-0285">Flavoprotein</keyword>
<dbReference type="Gene3D" id="1.20.120.1460">
    <property type="match status" value="1"/>
</dbReference>
<dbReference type="PANTHER" id="PTHR42907:SF1">
    <property type="entry name" value="FMN-LINKED OXIDOREDUCTASES SUPERFAMILY PROTEIN"/>
    <property type="match status" value="1"/>
</dbReference>
<dbReference type="EC" id="1.3.1.91" evidence="9"/>
<dbReference type="GO" id="GO:0102264">
    <property type="term" value="F:tRNA-dihydrouridine20 synthase activity"/>
    <property type="evidence" value="ECO:0007669"/>
    <property type="project" value="UniProtKB-EC"/>
</dbReference>
<evidence type="ECO:0000256" key="1">
    <source>
        <dbReference type="ARBA" id="ARBA00001917"/>
    </source>
</evidence>
<feature type="binding site" evidence="9">
    <location>
        <position position="169"/>
    </location>
    <ligand>
        <name>FMN</name>
        <dbReference type="ChEBI" id="CHEBI:58210"/>
    </ligand>
</feature>
<feature type="binding site" evidence="9">
    <location>
        <begin position="209"/>
        <end position="211"/>
    </location>
    <ligand>
        <name>FMN</name>
        <dbReference type="ChEBI" id="CHEBI:58210"/>
    </ligand>
</feature>
<keyword evidence="7 9" id="KW-0694">RNA-binding</keyword>
<dbReference type="Pfam" id="PF01207">
    <property type="entry name" value="Dus"/>
    <property type="match status" value="1"/>
</dbReference>
<feature type="site" description="Interacts with tRNA" evidence="9">
    <location>
        <position position="184"/>
    </location>
</feature>
<evidence type="ECO:0000256" key="3">
    <source>
        <dbReference type="ARBA" id="ARBA00022630"/>
    </source>
</evidence>
<dbReference type="NCBIfam" id="TIGR00742">
    <property type="entry name" value="yjbN"/>
    <property type="match status" value="1"/>
</dbReference>
<sequence>MTNTPKPISHRFSVAPMLDWTDKHCRYFHRLLSQHAVLYTEMVTTGAIIYGQGDYLGFNEEEHPLVVQLGGSDPADMARCAKLSEQRGYDAININVGCPSDRVQNGMFGACLMAKPQLVADCVKAMSDVVDIPVTVKSRIGIDELDSYQFLVDFIGTISEAGCQQFIVHARKAWLSGLSPKENREIPPLDYPRVYQLKQDFPQLDISINGGVKTVDDCLTHLQHVDGVMVGREVYTNPLLLAEIDHAVYQDSRAIPSPHEVVELMIPYIERQMAQGARFWHIARHMLGLFQGVPGARLWRRHLSEVGHLSESGPQVLLDALAKVPNR</sequence>